<evidence type="ECO:0000256" key="4">
    <source>
        <dbReference type="ARBA" id="ARBA00022989"/>
    </source>
</evidence>
<proteinExistence type="predicted"/>
<dbReference type="Proteomes" id="UP000241209">
    <property type="component" value="Unassembled WGS sequence"/>
</dbReference>
<evidence type="ECO:0000256" key="3">
    <source>
        <dbReference type="ARBA" id="ARBA00022692"/>
    </source>
</evidence>
<gene>
    <name evidence="7" type="ORF">BU072_02340</name>
</gene>
<evidence type="ECO:0000313" key="8">
    <source>
        <dbReference type="Proteomes" id="UP000241209"/>
    </source>
</evidence>
<evidence type="ECO:0000256" key="2">
    <source>
        <dbReference type="ARBA" id="ARBA00022448"/>
    </source>
</evidence>
<evidence type="ECO:0000256" key="5">
    <source>
        <dbReference type="ARBA" id="ARBA00023136"/>
    </source>
</evidence>
<dbReference type="GO" id="GO:0034755">
    <property type="term" value="P:iron ion transmembrane transport"/>
    <property type="evidence" value="ECO:0007669"/>
    <property type="project" value="TreeGrafter"/>
</dbReference>
<dbReference type="InterPro" id="IPR001046">
    <property type="entry name" value="NRAMP_fam"/>
</dbReference>
<reference evidence="7 8" key="1">
    <citation type="journal article" date="2016" name="Front. Microbiol.">
        <title>Comprehensive Phylogenetic Analysis of Bovine Non-aureus Staphylococci Species Based on Whole-Genome Sequencing.</title>
        <authorList>
            <person name="Naushad S."/>
            <person name="Barkema H.W."/>
            <person name="Luby C."/>
            <person name="Condas L.A."/>
            <person name="Nobrega D.B."/>
            <person name="Carson D.A."/>
            <person name="De Buck J."/>
        </authorList>
    </citation>
    <scope>NUCLEOTIDE SEQUENCE [LARGE SCALE GENOMIC DNA]</scope>
    <source>
        <strain evidence="7 8">SNUC 2204</strain>
    </source>
</reference>
<feature type="transmembrane region" description="Helical" evidence="6">
    <location>
        <begin position="190"/>
        <end position="210"/>
    </location>
</feature>
<dbReference type="EMBL" id="PZFK01000004">
    <property type="protein sequence ID" value="PTI30551.1"/>
    <property type="molecule type" value="Genomic_DNA"/>
</dbReference>
<dbReference type="GO" id="GO:0005886">
    <property type="term" value="C:plasma membrane"/>
    <property type="evidence" value="ECO:0007669"/>
    <property type="project" value="TreeGrafter"/>
</dbReference>
<dbReference type="GO" id="GO:0005384">
    <property type="term" value="F:manganese ion transmembrane transporter activity"/>
    <property type="evidence" value="ECO:0007669"/>
    <property type="project" value="TreeGrafter"/>
</dbReference>
<keyword evidence="5 6" id="KW-0472">Membrane</keyword>
<feature type="transmembrane region" description="Helical" evidence="6">
    <location>
        <begin position="12"/>
        <end position="32"/>
    </location>
</feature>
<protein>
    <submittedName>
        <fullName evidence="7">Manganese transporter</fullName>
    </submittedName>
</protein>
<dbReference type="Gene3D" id="1.20.1730.10">
    <property type="entry name" value="Sodium/glucose cotransporter"/>
    <property type="match status" value="1"/>
</dbReference>
<evidence type="ECO:0000256" key="1">
    <source>
        <dbReference type="ARBA" id="ARBA00004141"/>
    </source>
</evidence>
<organism evidence="7 8">
    <name type="scientific">Mammaliicoccus vitulinus</name>
    <dbReference type="NCBI Taxonomy" id="71237"/>
    <lineage>
        <taxon>Bacteria</taxon>
        <taxon>Bacillati</taxon>
        <taxon>Bacillota</taxon>
        <taxon>Bacilli</taxon>
        <taxon>Bacillales</taxon>
        <taxon>Staphylococcaceae</taxon>
        <taxon>Mammaliicoccus</taxon>
    </lineage>
</organism>
<dbReference type="PANTHER" id="PTHR11706">
    <property type="entry name" value="SOLUTE CARRIER PROTEIN FAMILY 11 MEMBER"/>
    <property type="match status" value="1"/>
</dbReference>
<keyword evidence="2" id="KW-0813">Transport</keyword>
<dbReference type="AlphaFoldDB" id="A0A2T4PVR3"/>
<keyword evidence="3 6" id="KW-0812">Transmembrane</keyword>
<feature type="transmembrane region" description="Helical" evidence="6">
    <location>
        <begin position="317"/>
        <end position="336"/>
    </location>
</feature>
<feature type="transmembrane region" description="Helical" evidence="6">
    <location>
        <begin position="126"/>
        <end position="146"/>
    </location>
</feature>
<comment type="subcellular location">
    <subcellularLocation>
        <location evidence="1">Membrane</location>
        <topology evidence="1">Multi-pass membrane protein</topology>
    </subcellularLocation>
</comment>
<feature type="transmembrane region" description="Helical" evidence="6">
    <location>
        <begin position="342"/>
        <end position="364"/>
    </location>
</feature>
<dbReference type="RefSeq" id="WP_107556654.1">
    <property type="nucleotide sequence ID" value="NZ_PZFK01000004.1"/>
</dbReference>
<feature type="transmembrane region" description="Helical" evidence="6">
    <location>
        <begin position="274"/>
        <end position="296"/>
    </location>
</feature>
<sequence>MAEKRERSKFSIFGPGMIITASFIGPGTVTTMTQGGAGFGYSLLWAVIFSIIATIALQEMVARLALVTNEGLGEAIRDIFNHHLLKIITVWFSMVAVAVGCAAYISGDLLGTSLGAAYLLDIPENLIAPVIGVVILLIGLKGSYALIEKVMTILVLIMGVIFITTVIIIQPDFGAVLKGAFIPSIPNGSLLTIIALIGTTVVPYNFFIHATSVHERFNGVKDLKLVRLDTFIAIGLGGLISAAILITAGTLIDGKEVTSLVELSEPLKPILGDLAPLFMSIGLFSAGLSSAIASPMGAAATISSCLRWEGGVKSKKYRLAFAIVIFIGIITSSLGFEPLEVLLIAQALNGIILPLIAVLIFIILNKKNMMGKFANGIVLNIIGLFVVITVSFLGIYSLIDAVQSFMS</sequence>
<dbReference type="PANTHER" id="PTHR11706:SF33">
    <property type="entry name" value="NATURAL RESISTANCE-ASSOCIATED MACROPHAGE PROTEIN 2"/>
    <property type="match status" value="1"/>
</dbReference>
<dbReference type="PRINTS" id="PR00447">
    <property type="entry name" value="NATRESASSCMP"/>
</dbReference>
<feature type="transmembrane region" description="Helical" evidence="6">
    <location>
        <begin position="153"/>
        <end position="170"/>
    </location>
</feature>
<evidence type="ECO:0000256" key="6">
    <source>
        <dbReference type="SAM" id="Phobius"/>
    </source>
</evidence>
<dbReference type="Pfam" id="PF01566">
    <property type="entry name" value="Nramp"/>
    <property type="match status" value="1"/>
</dbReference>
<feature type="transmembrane region" description="Helical" evidence="6">
    <location>
        <begin position="231"/>
        <end position="254"/>
    </location>
</feature>
<name>A0A2T4PVR3_9STAP</name>
<dbReference type="STRING" id="1167632.GCA_000286335_02044"/>
<comment type="caution">
    <text evidence="7">The sequence shown here is derived from an EMBL/GenBank/DDBJ whole genome shotgun (WGS) entry which is preliminary data.</text>
</comment>
<feature type="transmembrane region" description="Helical" evidence="6">
    <location>
        <begin position="38"/>
        <end position="57"/>
    </location>
</feature>
<feature type="transmembrane region" description="Helical" evidence="6">
    <location>
        <begin position="376"/>
        <end position="399"/>
    </location>
</feature>
<dbReference type="InterPro" id="IPR038377">
    <property type="entry name" value="Na/Glc_symporter_sf"/>
</dbReference>
<feature type="transmembrane region" description="Helical" evidence="6">
    <location>
        <begin position="84"/>
        <end position="106"/>
    </location>
</feature>
<keyword evidence="4 6" id="KW-1133">Transmembrane helix</keyword>
<accession>A0A2T4PVR3</accession>
<evidence type="ECO:0000313" key="7">
    <source>
        <dbReference type="EMBL" id="PTI30551.1"/>
    </source>
</evidence>
<dbReference type="GO" id="GO:0015086">
    <property type="term" value="F:cadmium ion transmembrane transporter activity"/>
    <property type="evidence" value="ECO:0007669"/>
    <property type="project" value="TreeGrafter"/>
</dbReference>
<dbReference type="NCBIfam" id="NF037982">
    <property type="entry name" value="Nramp_1"/>
    <property type="match status" value="1"/>
</dbReference>